<dbReference type="PANTHER" id="PTHR42801">
    <property type="entry name" value="THIOREDOXIN-DEPENDENT PEROXIDE REDUCTASE"/>
    <property type="match status" value="1"/>
</dbReference>
<dbReference type="NCBIfam" id="NF006960">
    <property type="entry name" value="PRK09437.1"/>
    <property type="match status" value="1"/>
</dbReference>
<dbReference type="PANTHER" id="PTHR42801:SF4">
    <property type="entry name" value="AHPC_TSA FAMILY PROTEIN"/>
    <property type="match status" value="1"/>
</dbReference>
<dbReference type="AlphaFoldDB" id="A0A7L9RS94"/>
<evidence type="ECO:0000256" key="8">
    <source>
        <dbReference type="ARBA" id="ARBA00023284"/>
    </source>
</evidence>
<feature type="active site" description="Cysteine sulfenic acid (-SOH) intermediate; for peroxidase activity" evidence="13">
    <location>
        <position position="44"/>
    </location>
</feature>
<comment type="catalytic activity">
    <reaction evidence="12">
        <text>a hydroperoxide + [thioredoxin]-dithiol = an alcohol + [thioredoxin]-disulfide + H2O</text>
        <dbReference type="Rhea" id="RHEA:62620"/>
        <dbReference type="Rhea" id="RHEA-COMP:10698"/>
        <dbReference type="Rhea" id="RHEA-COMP:10700"/>
        <dbReference type="ChEBI" id="CHEBI:15377"/>
        <dbReference type="ChEBI" id="CHEBI:29950"/>
        <dbReference type="ChEBI" id="CHEBI:30879"/>
        <dbReference type="ChEBI" id="CHEBI:35924"/>
        <dbReference type="ChEBI" id="CHEBI:50058"/>
        <dbReference type="EC" id="1.11.1.24"/>
    </reaction>
</comment>
<evidence type="ECO:0000256" key="2">
    <source>
        <dbReference type="ARBA" id="ARBA00011245"/>
    </source>
</evidence>
<evidence type="ECO:0000256" key="13">
    <source>
        <dbReference type="PIRSR" id="PIRSR000239-1"/>
    </source>
</evidence>
<evidence type="ECO:0000256" key="1">
    <source>
        <dbReference type="ARBA" id="ARBA00003330"/>
    </source>
</evidence>
<evidence type="ECO:0000256" key="6">
    <source>
        <dbReference type="ARBA" id="ARBA00023002"/>
    </source>
</evidence>
<dbReference type="InterPro" id="IPR024706">
    <property type="entry name" value="Peroxiredoxin_AhpC-typ"/>
</dbReference>
<organism evidence="15 16">
    <name type="scientific">Candidatus Bodocaedibacter vickermanii</name>
    <dbReference type="NCBI Taxonomy" id="2741701"/>
    <lineage>
        <taxon>Bacteria</taxon>
        <taxon>Pseudomonadati</taxon>
        <taxon>Pseudomonadota</taxon>
        <taxon>Alphaproteobacteria</taxon>
        <taxon>Holosporales</taxon>
        <taxon>Candidatus Paracaedibacteraceae</taxon>
        <taxon>Candidatus Bodocaedibacter</taxon>
    </lineage>
</organism>
<dbReference type="Gene3D" id="3.40.30.10">
    <property type="entry name" value="Glutaredoxin"/>
    <property type="match status" value="1"/>
</dbReference>
<dbReference type="PROSITE" id="PS51352">
    <property type="entry name" value="THIOREDOXIN_2"/>
    <property type="match status" value="1"/>
</dbReference>
<reference evidence="15 16" key="1">
    <citation type="submission" date="2020-06" db="EMBL/GenBank/DDBJ databases">
        <title>The endosymbiont of the kinetoplastid Bodo saltans is a Paracaedibacter-like alpha-proteobacterium possessing a putative toxin-antitoxin system.</title>
        <authorList>
            <person name="Midha S."/>
            <person name="Rigden D.J."/>
            <person name="Siozios S."/>
            <person name="Hurst G.D.D."/>
            <person name="Jackson A.P."/>
        </authorList>
    </citation>
    <scope>NUCLEOTIDE SEQUENCE [LARGE SCALE GENOMIC DNA]</scope>
    <source>
        <strain evidence="15">Lake Konstanz</strain>
    </source>
</reference>
<gene>
    <name evidence="15" type="ORF">CPBP_00239</name>
</gene>
<dbReference type="GO" id="GO:0034599">
    <property type="term" value="P:cellular response to oxidative stress"/>
    <property type="evidence" value="ECO:0007669"/>
    <property type="project" value="TreeGrafter"/>
</dbReference>
<evidence type="ECO:0000256" key="3">
    <source>
        <dbReference type="ARBA" id="ARBA00013017"/>
    </source>
</evidence>
<dbReference type="InterPro" id="IPR000866">
    <property type="entry name" value="AhpC/TSA"/>
</dbReference>
<keyword evidence="16" id="KW-1185">Reference proteome</keyword>
<comment type="subunit">
    <text evidence="2">Monomer.</text>
</comment>
<dbReference type="InterPro" id="IPR036249">
    <property type="entry name" value="Thioredoxin-like_sf"/>
</dbReference>
<keyword evidence="8" id="KW-0676">Redox-active center</keyword>
<dbReference type="RefSeq" id="WP_350332238.1">
    <property type="nucleotide sequence ID" value="NZ_CP054719.1"/>
</dbReference>
<evidence type="ECO:0000256" key="10">
    <source>
        <dbReference type="ARBA" id="ARBA00038489"/>
    </source>
</evidence>
<evidence type="ECO:0000313" key="16">
    <source>
        <dbReference type="Proteomes" id="UP000594001"/>
    </source>
</evidence>
<dbReference type="InterPro" id="IPR050924">
    <property type="entry name" value="Peroxiredoxin_BCP/PrxQ"/>
</dbReference>
<dbReference type="PIRSF" id="PIRSF000239">
    <property type="entry name" value="AHPC"/>
    <property type="match status" value="1"/>
</dbReference>
<protein>
    <recommendedName>
        <fullName evidence="3">thioredoxin-dependent peroxiredoxin</fullName>
        <ecNumber evidence="3">1.11.1.24</ecNumber>
    </recommendedName>
    <alternativeName>
        <fullName evidence="9">Thioredoxin peroxidase</fullName>
    </alternativeName>
    <alternativeName>
        <fullName evidence="11">Thioredoxin-dependent peroxiredoxin Bcp</fullName>
    </alternativeName>
</protein>
<name>A0A7L9RS94_9PROT</name>
<dbReference type="Pfam" id="PF00578">
    <property type="entry name" value="AhpC-TSA"/>
    <property type="match status" value="1"/>
</dbReference>
<evidence type="ECO:0000256" key="5">
    <source>
        <dbReference type="ARBA" id="ARBA00022862"/>
    </source>
</evidence>
<evidence type="ECO:0000256" key="11">
    <source>
        <dbReference type="ARBA" id="ARBA00042639"/>
    </source>
</evidence>
<feature type="domain" description="Thioredoxin" evidence="14">
    <location>
        <begin position="2"/>
        <end position="152"/>
    </location>
</feature>
<evidence type="ECO:0000259" key="14">
    <source>
        <dbReference type="PROSITE" id="PS51352"/>
    </source>
</evidence>
<dbReference type="EC" id="1.11.1.24" evidence="3"/>
<evidence type="ECO:0000256" key="7">
    <source>
        <dbReference type="ARBA" id="ARBA00023157"/>
    </source>
</evidence>
<keyword evidence="5" id="KW-0049">Antioxidant</keyword>
<evidence type="ECO:0000256" key="12">
    <source>
        <dbReference type="ARBA" id="ARBA00049091"/>
    </source>
</evidence>
<keyword evidence="6 15" id="KW-0560">Oxidoreductase</keyword>
<comment type="function">
    <text evidence="1">Thiol-specific peroxidase that catalyzes the reduction of hydrogen peroxide and organic hydroperoxides to water and alcohols, respectively. Plays a role in cell protection against oxidative stress by detoxifying peroxides and as sensor of hydrogen peroxide-mediated signaling events.</text>
</comment>
<comment type="similarity">
    <text evidence="10">Belongs to the peroxiredoxin family. BCP/PrxQ subfamily.</text>
</comment>
<dbReference type="GO" id="GO:0045454">
    <property type="term" value="P:cell redox homeostasis"/>
    <property type="evidence" value="ECO:0007669"/>
    <property type="project" value="TreeGrafter"/>
</dbReference>
<dbReference type="InterPro" id="IPR013766">
    <property type="entry name" value="Thioredoxin_domain"/>
</dbReference>
<evidence type="ECO:0000313" key="15">
    <source>
        <dbReference type="EMBL" id="QOL19483.1"/>
    </source>
</evidence>
<dbReference type="Proteomes" id="UP000594001">
    <property type="component" value="Chromosome"/>
</dbReference>
<evidence type="ECO:0000256" key="9">
    <source>
        <dbReference type="ARBA" id="ARBA00032824"/>
    </source>
</evidence>
<dbReference type="GO" id="GO:0008379">
    <property type="term" value="F:thioredoxin peroxidase activity"/>
    <property type="evidence" value="ECO:0007669"/>
    <property type="project" value="TreeGrafter"/>
</dbReference>
<proteinExistence type="inferred from homology"/>
<dbReference type="CDD" id="cd03017">
    <property type="entry name" value="PRX_BCP"/>
    <property type="match status" value="1"/>
</dbReference>
<dbReference type="KEGG" id="pbal:CPBP_00239"/>
<keyword evidence="4 15" id="KW-0575">Peroxidase</keyword>
<sequence length="152" mass="16999">MISIGSKAPDFKINIDDGTNFTLSDYLGQKVIVYFYPKDNTPGCTTEACDFRESIAQFNQLKCKVLGISRDSVATHAKFKEKYNLNFPLGADEDGAVCQLYGVWVQKSMFGKKYFGVNRATFLIDEDGIVKHIWPSVSVSSHIKDILTVLQS</sequence>
<keyword evidence="7" id="KW-1015">Disulfide bond</keyword>
<dbReference type="FunFam" id="3.40.30.10:FF:000007">
    <property type="entry name" value="Thioredoxin-dependent thiol peroxidase"/>
    <property type="match status" value="1"/>
</dbReference>
<evidence type="ECO:0000256" key="4">
    <source>
        <dbReference type="ARBA" id="ARBA00022559"/>
    </source>
</evidence>
<dbReference type="SUPFAM" id="SSF52833">
    <property type="entry name" value="Thioredoxin-like"/>
    <property type="match status" value="1"/>
</dbReference>
<accession>A0A7L9RS94</accession>
<dbReference type="EMBL" id="CP054719">
    <property type="protein sequence ID" value="QOL19483.1"/>
    <property type="molecule type" value="Genomic_DNA"/>
</dbReference>
<dbReference type="GO" id="GO:0005737">
    <property type="term" value="C:cytoplasm"/>
    <property type="evidence" value="ECO:0007669"/>
    <property type="project" value="TreeGrafter"/>
</dbReference>